<sequence>MQRVSRVAFPCLVASVEYLKPALTRPQRRHLRRRKIKKRSRCELRDMEDLLLSSIRSNEFSCIAENAPPAEICARIESFVKDFLRRLVSSEPSISSLPLVSRTTKNARIQEDCFGKGSSIFLMHATFERKFTTRGGVKIFLRVWKLLEICYRLLISGKRATQREIYYRLVGDPSCCVETPQQVNDAIQDAVALLKCSRHSLGIYASGKGLLVGRLVIQGPDGRRIDCTKLGPNHFPISGDINYIERLEFLSDARYIFVVEKETVFQRLARDRFYHSVPCIIITGKGYPDLATRVILHRIHRTFPTLSIFALVDWNPSGLAILCTYKFGSIRMGLETPHHVCDVKWLGLRHEDLQYISSEAMLDLKGRDKVLAKSLLVSKMLQNNEKLKNELIQMIQNGKRVEIEALHANGERFLGNFIAEKVVQHDYI</sequence>
<protein>
    <recommendedName>
        <fullName evidence="4">DNA topoisomerase (ATP-hydrolyzing)</fullName>
        <ecNumber evidence="4">5.6.2.2</ecNumber>
    </recommendedName>
</protein>
<dbReference type="AlphaFoldDB" id="A0A2R6X8C0"/>
<dbReference type="EC" id="5.6.2.2" evidence="4"/>
<dbReference type="GO" id="GO:0000706">
    <property type="term" value="P:meiotic DNA double-strand break processing"/>
    <property type="evidence" value="ECO:0000318"/>
    <property type="project" value="GO_Central"/>
</dbReference>
<keyword evidence="5" id="KW-0479">Metal-binding</keyword>
<evidence type="ECO:0000313" key="15">
    <source>
        <dbReference type="Proteomes" id="UP000244005"/>
    </source>
</evidence>
<dbReference type="Pfam" id="PF21180">
    <property type="entry name" value="TOP6A-Spo11_Toprim"/>
    <property type="match status" value="1"/>
</dbReference>
<dbReference type="InterPro" id="IPR034136">
    <property type="entry name" value="TOPRIM_Topo6A/Spo11"/>
</dbReference>
<keyword evidence="11" id="KW-0175">Coiled coil</keyword>
<dbReference type="Proteomes" id="UP000244005">
    <property type="component" value="Unassembled WGS sequence"/>
</dbReference>
<dbReference type="PANTHER" id="PTHR10848">
    <property type="entry name" value="MEIOTIC RECOMBINATION PROTEIN SPO11"/>
    <property type="match status" value="1"/>
</dbReference>
<evidence type="ECO:0000256" key="6">
    <source>
        <dbReference type="ARBA" id="ARBA00022842"/>
    </source>
</evidence>
<dbReference type="CDD" id="cd00223">
    <property type="entry name" value="TOPRIM_TopoIIB_SPO"/>
    <property type="match status" value="1"/>
</dbReference>
<accession>A0A2R6X8C0</accession>
<organism evidence="14 15">
    <name type="scientific">Marchantia polymorpha</name>
    <name type="common">Common liverwort</name>
    <name type="synonym">Marchantia aquatica</name>
    <dbReference type="NCBI Taxonomy" id="3197"/>
    <lineage>
        <taxon>Eukaryota</taxon>
        <taxon>Viridiplantae</taxon>
        <taxon>Streptophyta</taxon>
        <taxon>Embryophyta</taxon>
        <taxon>Marchantiophyta</taxon>
        <taxon>Marchantiopsida</taxon>
        <taxon>Marchantiidae</taxon>
        <taxon>Marchantiales</taxon>
        <taxon>Marchantiaceae</taxon>
        <taxon>Marchantia</taxon>
    </lineage>
</organism>
<evidence type="ECO:0000313" key="14">
    <source>
        <dbReference type="EMBL" id="PTQ42348.1"/>
    </source>
</evidence>
<keyword evidence="15" id="KW-1185">Reference proteome</keyword>
<evidence type="ECO:0000256" key="8">
    <source>
        <dbReference type="ARBA" id="ARBA00023125"/>
    </source>
</evidence>
<dbReference type="InterPro" id="IPR036078">
    <property type="entry name" value="Spo11/TopoVI_A_sf"/>
</dbReference>
<evidence type="ECO:0000256" key="3">
    <source>
        <dbReference type="ARBA" id="ARBA00006559"/>
    </source>
</evidence>
<dbReference type="GO" id="GO:0007131">
    <property type="term" value="P:reciprocal meiotic recombination"/>
    <property type="evidence" value="ECO:0000318"/>
    <property type="project" value="GO_Central"/>
</dbReference>
<feature type="coiled-coil region" evidence="11">
    <location>
        <begin position="377"/>
        <end position="404"/>
    </location>
</feature>
<comment type="cofactor">
    <cofactor evidence="2">
        <name>Mg(2+)</name>
        <dbReference type="ChEBI" id="CHEBI:18420"/>
    </cofactor>
</comment>
<evidence type="ECO:0000256" key="5">
    <source>
        <dbReference type="ARBA" id="ARBA00022723"/>
    </source>
</evidence>
<evidence type="ECO:0000256" key="1">
    <source>
        <dbReference type="ARBA" id="ARBA00000185"/>
    </source>
</evidence>
<dbReference type="Gene3D" id="1.10.10.10">
    <property type="entry name" value="Winged helix-like DNA-binding domain superfamily/Winged helix DNA-binding domain"/>
    <property type="match status" value="1"/>
</dbReference>
<evidence type="ECO:0000256" key="9">
    <source>
        <dbReference type="ARBA" id="ARBA00023235"/>
    </source>
</evidence>
<dbReference type="SUPFAM" id="SSF56726">
    <property type="entry name" value="DNA topoisomerase IV, alpha subunit"/>
    <property type="match status" value="1"/>
</dbReference>
<keyword evidence="6" id="KW-0460">Magnesium</keyword>
<keyword evidence="8 10" id="KW-0238">DNA-binding</keyword>
<dbReference type="GO" id="GO:0000228">
    <property type="term" value="C:nuclear chromosome"/>
    <property type="evidence" value="ECO:0000318"/>
    <property type="project" value="GO_Central"/>
</dbReference>
<dbReference type="GO" id="GO:0005524">
    <property type="term" value="F:ATP binding"/>
    <property type="evidence" value="ECO:0007669"/>
    <property type="project" value="InterPro"/>
</dbReference>
<dbReference type="GO" id="GO:0003677">
    <property type="term" value="F:DNA binding"/>
    <property type="evidence" value="ECO:0000318"/>
    <property type="project" value="GO_Central"/>
</dbReference>
<dbReference type="InterPro" id="IPR002815">
    <property type="entry name" value="Spo11/TopoVI_A"/>
</dbReference>
<dbReference type="Pfam" id="PF04406">
    <property type="entry name" value="TP6A_N"/>
    <property type="match status" value="1"/>
</dbReference>
<proteinExistence type="inferred from homology"/>
<evidence type="ECO:0000256" key="2">
    <source>
        <dbReference type="ARBA" id="ARBA00001946"/>
    </source>
</evidence>
<dbReference type="GO" id="GO:0046872">
    <property type="term" value="F:metal ion binding"/>
    <property type="evidence" value="ECO:0007669"/>
    <property type="project" value="UniProtKB-KW"/>
</dbReference>
<evidence type="ECO:0000256" key="7">
    <source>
        <dbReference type="ARBA" id="ARBA00023029"/>
    </source>
</evidence>
<evidence type="ECO:0000259" key="13">
    <source>
        <dbReference type="Pfam" id="PF21180"/>
    </source>
</evidence>
<dbReference type="GO" id="GO:0042138">
    <property type="term" value="P:meiotic DNA double-strand break formation"/>
    <property type="evidence" value="ECO:0000318"/>
    <property type="project" value="GO_Central"/>
</dbReference>
<evidence type="ECO:0000256" key="10">
    <source>
        <dbReference type="PROSITE-ProRule" id="PRU01385"/>
    </source>
</evidence>
<reference evidence="15" key="1">
    <citation type="journal article" date="2017" name="Cell">
        <title>Insights into land plant evolution garnered from the Marchantia polymorpha genome.</title>
        <authorList>
            <person name="Bowman J.L."/>
            <person name="Kohchi T."/>
            <person name="Yamato K.T."/>
            <person name="Jenkins J."/>
            <person name="Shu S."/>
            <person name="Ishizaki K."/>
            <person name="Yamaoka S."/>
            <person name="Nishihama R."/>
            <person name="Nakamura Y."/>
            <person name="Berger F."/>
            <person name="Adam C."/>
            <person name="Aki S.S."/>
            <person name="Althoff F."/>
            <person name="Araki T."/>
            <person name="Arteaga-Vazquez M.A."/>
            <person name="Balasubrmanian S."/>
            <person name="Barry K."/>
            <person name="Bauer D."/>
            <person name="Boehm C.R."/>
            <person name="Briginshaw L."/>
            <person name="Caballero-Perez J."/>
            <person name="Catarino B."/>
            <person name="Chen F."/>
            <person name="Chiyoda S."/>
            <person name="Chovatia M."/>
            <person name="Davies K.M."/>
            <person name="Delmans M."/>
            <person name="Demura T."/>
            <person name="Dierschke T."/>
            <person name="Dolan L."/>
            <person name="Dorantes-Acosta A.E."/>
            <person name="Eklund D.M."/>
            <person name="Florent S.N."/>
            <person name="Flores-Sandoval E."/>
            <person name="Fujiyama A."/>
            <person name="Fukuzawa H."/>
            <person name="Galik B."/>
            <person name="Grimanelli D."/>
            <person name="Grimwood J."/>
            <person name="Grossniklaus U."/>
            <person name="Hamada T."/>
            <person name="Haseloff J."/>
            <person name="Hetherington A.J."/>
            <person name="Higo A."/>
            <person name="Hirakawa Y."/>
            <person name="Hundley H.N."/>
            <person name="Ikeda Y."/>
            <person name="Inoue K."/>
            <person name="Inoue S.I."/>
            <person name="Ishida S."/>
            <person name="Jia Q."/>
            <person name="Kakita M."/>
            <person name="Kanazawa T."/>
            <person name="Kawai Y."/>
            <person name="Kawashima T."/>
            <person name="Kennedy M."/>
            <person name="Kinose K."/>
            <person name="Kinoshita T."/>
            <person name="Kohara Y."/>
            <person name="Koide E."/>
            <person name="Komatsu K."/>
            <person name="Kopischke S."/>
            <person name="Kubo M."/>
            <person name="Kyozuka J."/>
            <person name="Lagercrantz U."/>
            <person name="Lin S.S."/>
            <person name="Lindquist E."/>
            <person name="Lipzen A.M."/>
            <person name="Lu C.W."/>
            <person name="De Luna E."/>
            <person name="Martienssen R.A."/>
            <person name="Minamino N."/>
            <person name="Mizutani M."/>
            <person name="Mizutani M."/>
            <person name="Mochizuki N."/>
            <person name="Monte I."/>
            <person name="Mosher R."/>
            <person name="Nagasaki H."/>
            <person name="Nakagami H."/>
            <person name="Naramoto S."/>
            <person name="Nishitani K."/>
            <person name="Ohtani M."/>
            <person name="Okamoto T."/>
            <person name="Okumura M."/>
            <person name="Phillips J."/>
            <person name="Pollak B."/>
            <person name="Reinders A."/>
            <person name="Rovekamp M."/>
            <person name="Sano R."/>
            <person name="Sawa S."/>
            <person name="Schmid M.W."/>
            <person name="Shirakawa M."/>
            <person name="Solano R."/>
            <person name="Spunde A."/>
            <person name="Suetsugu N."/>
            <person name="Sugano S."/>
            <person name="Sugiyama A."/>
            <person name="Sun R."/>
            <person name="Suzuki Y."/>
            <person name="Takenaka M."/>
            <person name="Takezawa D."/>
            <person name="Tomogane H."/>
            <person name="Tsuzuki M."/>
            <person name="Ueda T."/>
            <person name="Umeda M."/>
            <person name="Ward J.M."/>
            <person name="Watanabe Y."/>
            <person name="Yazaki K."/>
            <person name="Yokoyama R."/>
            <person name="Yoshitake Y."/>
            <person name="Yotsui I."/>
            <person name="Zachgo S."/>
            <person name="Schmutz J."/>
        </authorList>
    </citation>
    <scope>NUCLEOTIDE SEQUENCE [LARGE SCALE GENOMIC DNA]</scope>
    <source>
        <strain evidence="15">Tak-1</strain>
    </source>
</reference>
<comment type="catalytic activity">
    <reaction evidence="1 10">
        <text>ATP-dependent breakage, passage and rejoining of double-stranded DNA.</text>
        <dbReference type="EC" id="5.6.2.2"/>
    </reaction>
</comment>
<dbReference type="EMBL" id="KZ772702">
    <property type="protein sequence ID" value="PTQ42348.1"/>
    <property type="molecule type" value="Genomic_DNA"/>
</dbReference>
<evidence type="ECO:0000259" key="12">
    <source>
        <dbReference type="Pfam" id="PF04406"/>
    </source>
</evidence>
<evidence type="ECO:0000256" key="11">
    <source>
        <dbReference type="SAM" id="Coils"/>
    </source>
</evidence>
<feature type="active site" description="O-(5'-phospho-DNA)-tyrosine intermediate" evidence="10">
    <location>
        <position position="167"/>
    </location>
</feature>
<dbReference type="InterPro" id="IPR013049">
    <property type="entry name" value="Spo11/TopoVI_A_N"/>
</dbReference>
<keyword evidence="7 10" id="KW-0799">Topoisomerase</keyword>
<feature type="domain" description="Topoisomerase 6 subunit A/Spo11 TOPRIM" evidence="13">
    <location>
        <begin position="255"/>
        <end position="421"/>
    </location>
</feature>
<dbReference type="PROSITE" id="PS52041">
    <property type="entry name" value="TOPO_IIB"/>
    <property type="match status" value="1"/>
</dbReference>
<gene>
    <name evidence="14" type="ORF">MARPO_0030s0084</name>
</gene>
<dbReference type="Gramene" id="Mp8g17500.1">
    <property type="protein sequence ID" value="Mp8g17500.1.cds"/>
    <property type="gene ID" value="Mp8g17500"/>
</dbReference>
<name>A0A2R6X8C0_MARPO</name>
<dbReference type="Gene3D" id="3.40.1360.10">
    <property type="match status" value="1"/>
</dbReference>
<dbReference type="OrthoDB" id="5377392at2759"/>
<dbReference type="PANTHER" id="PTHR10848:SF0">
    <property type="entry name" value="MEIOTIC RECOMBINATION PROTEIN SPO11"/>
    <property type="match status" value="1"/>
</dbReference>
<dbReference type="GO" id="GO:0003918">
    <property type="term" value="F:DNA topoisomerase type II (double strand cut, ATP-hydrolyzing) activity"/>
    <property type="evidence" value="ECO:0007669"/>
    <property type="project" value="UniProtKB-UniRule"/>
</dbReference>
<dbReference type="InterPro" id="IPR036388">
    <property type="entry name" value="WH-like_DNA-bd_sf"/>
</dbReference>
<keyword evidence="9 10" id="KW-0413">Isomerase</keyword>
<dbReference type="PRINTS" id="PR01550">
    <property type="entry name" value="TOP6AFAMILY"/>
</dbReference>
<feature type="domain" description="Spo11/DNA topoisomerase VI subunit A N-terminal" evidence="12">
    <location>
        <begin position="140"/>
        <end position="203"/>
    </location>
</feature>
<comment type="similarity">
    <text evidence="3 10">Belongs to the TOP6A family.</text>
</comment>
<evidence type="ECO:0000256" key="4">
    <source>
        <dbReference type="ARBA" id="ARBA00012895"/>
    </source>
</evidence>